<dbReference type="RefSeq" id="WP_310283005.1">
    <property type="nucleotide sequence ID" value="NZ_JAVDWQ010000014.1"/>
</dbReference>
<reference evidence="1 2" key="1">
    <citation type="submission" date="2023-07" db="EMBL/GenBank/DDBJ databases">
        <title>Sorghum-associated microbial communities from plants grown in Nebraska, USA.</title>
        <authorList>
            <person name="Schachtman D."/>
        </authorList>
    </citation>
    <scope>NUCLEOTIDE SEQUENCE [LARGE SCALE GENOMIC DNA]</scope>
    <source>
        <strain evidence="1 2">4129</strain>
    </source>
</reference>
<organism evidence="1 2">
    <name type="scientific">Flavobacterium piscis</name>
    <dbReference type="NCBI Taxonomy" id="1114874"/>
    <lineage>
        <taxon>Bacteria</taxon>
        <taxon>Pseudomonadati</taxon>
        <taxon>Bacteroidota</taxon>
        <taxon>Flavobacteriia</taxon>
        <taxon>Flavobacteriales</taxon>
        <taxon>Flavobacteriaceae</taxon>
        <taxon>Flavobacterium</taxon>
    </lineage>
</organism>
<dbReference type="EMBL" id="JAVDWQ010000014">
    <property type="protein sequence ID" value="MDR7211649.1"/>
    <property type="molecule type" value="Genomic_DNA"/>
</dbReference>
<evidence type="ECO:0000313" key="1">
    <source>
        <dbReference type="EMBL" id="MDR7211649.1"/>
    </source>
</evidence>
<dbReference type="Proteomes" id="UP001269081">
    <property type="component" value="Unassembled WGS sequence"/>
</dbReference>
<proteinExistence type="predicted"/>
<name>A0ABU1YBN1_9FLAO</name>
<comment type="caution">
    <text evidence="1">The sequence shown here is derived from an EMBL/GenBank/DDBJ whole genome shotgun (WGS) entry which is preliminary data.</text>
</comment>
<protein>
    <submittedName>
        <fullName evidence="1">Uncharacterized protein</fullName>
    </submittedName>
</protein>
<accession>A0ABU1YBN1</accession>
<sequence length="100" mass="10613">MCFSTFSDKNGNVYTLKYEGIYDDIKGKSIDINAVAGAYGLMLNNPRAYGGIASAFAAFLELEIKIPGIVLFKTTPGTTPTKIGVTSNGTKISPVNTPCK</sequence>
<gene>
    <name evidence="1" type="ORF">J2W48_003606</name>
</gene>
<evidence type="ECO:0000313" key="2">
    <source>
        <dbReference type="Proteomes" id="UP001269081"/>
    </source>
</evidence>
<keyword evidence="2" id="KW-1185">Reference proteome</keyword>